<accession>A0A7Y3RP80</accession>
<dbReference type="InterPro" id="IPR007402">
    <property type="entry name" value="DUF455"/>
</dbReference>
<protein>
    <submittedName>
        <fullName evidence="2">Ferritin-like domain-containing protein</fullName>
    </submittedName>
</protein>
<dbReference type="PIRSF" id="PIRSF012318">
    <property type="entry name" value="UCP012318"/>
    <property type="match status" value="1"/>
</dbReference>
<reference evidence="2 3" key="1">
    <citation type="submission" date="2020-05" db="EMBL/GenBank/DDBJ databases">
        <title>Parvularcula mediterraneae sp. nov., isolated from polypropylene straw from shallow seawater of the seashore of Laganas in Zakynthos island, Greece.</title>
        <authorList>
            <person name="Szabo I."/>
            <person name="Al-Omari J."/>
            <person name="Rado J."/>
            <person name="Szerdahelyi G.S."/>
        </authorList>
    </citation>
    <scope>NUCLEOTIDE SEQUENCE [LARGE SCALE GENOMIC DNA]</scope>
    <source>
        <strain evidence="2 3">ZS-1/3</strain>
    </source>
</reference>
<dbReference type="InterPro" id="IPR009078">
    <property type="entry name" value="Ferritin-like_SF"/>
</dbReference>
<gene>
    <name evidence="2" type="ORF">HK107_12565</name>
</gene>
<sequence length="271" mass="30038">MTAYLNRWDQALLDVLEERDADRKAALAQEALASADGFALEDAPRLFPPERPGRPDRPALIPPADVPRRRLGSPEGRGALLHALAHIELNAIDLAADMALRFAGEVPDAMRSAFVRDWMQVMGEEGLHFSLLHRRMAELGVHYGDHPAHGGLWDAARQTSGDLVGRLAVAPMILEARGLDVTPGMIGKLKQAGDEPSADVLQVIYNDEIGHVRIGTYWFRALNEARGADPAQTFHKCVMRYYPQGPKRPFNEEARTKAELPRDWYEGVAPQ</sequence>
<name>A0A7Y3RP80_9PROT</name>
<evidence type="ECO:0000313" key="3">
    <source>
        <dbReference type="Proteomes" id="UP000536835"/>
    </source>
</evidence>
<comment type="caution">
    <text evidence="2">The sequence shown here is derived from an EMBL/GenBank/DDBJ whole genome shotgun (WGS) entry which is preliminary data.</text>
</comment>
<dbReference type="RefSeq" id="WP_173200305.1">
    <property type="nucleotide sequence ID" value="NZ_JABFCX010000003.1"/>
</dbReference>
<dbReference type="CDD" id="cd00657">
    <property type="entry name" value="Ferritin_like"/>
    <property type="match status" value="1"/>
</dbReference>
<dbReference type="PANTHER" id="PTHR42782:SF4">
    <property type="entry name" value="DUF455 DOMAIN-CONTAINING PROTEIN"/>
    <property type="match status" value="1"/>
</dbReference>
<dbReference type="SUPFAM" id="SSF47240">
    <property type="entry name" value="Ferritin-like"/>
    <property type="match status" value="1"/>
</dbReference>
<organism evidence="2 3">
    <name type="scientific">Parvularcula mediterranea</name>
    <dbReference type="NCBI Taxonomy" id="2732508"/>
    <lineage>
        <taxon>Bacteria</taxon>
        <taxon>Pseudomonadati</taxon>
        <taxon>Pseudomonadota</taxon>
        <taxon>Alphaproteobacteria</taxon>
        <taxon>Parvularculales</taxon>
        <taxon>Parvularculaceae</taxon>
        <taxon>Parvularcula</taxon>
    </lineage>
</organism>
<dbReference type="Pfam" id="PF04305">
    <property type="entry name" value="DUF455"/>
    <property type="match status" value="1"/>
</dbReference>
<keyword evidence="3" id="KW-1185">Reference proteome</keyword>
<dbReference type="AlphaFoldDB" id="A0A7Y3RP80"/>
<feature type="region of interest" description="Disordered" evidence="1">
    <location>
        <begin position="43"/>
        <end position="68"/>
    </location>
</feature>
<dbReference type="Proteomes" id="UP000536835">
    <property type="component" value="Unassembled WGS sequence"/>
</dbReference>
<proteinExistence type="predicted"/>
<dbReference type="InterPro" id="IPR011197">
    <property type="entry name" value="UCP012318"/>
</dbReference>
<dbReference type="PANTHER" id="PTHR42782">
    <property type="entry name" value="SI:CH73-314G15.3"/>
    <property type="match status" value="1"/>
</dbReference>
<evidence type="ECO:0000313" key="2">
    <source>
        <dbReference type="EMBL" id="NNU17156.1"/>
    </source>
</evidence>
<dbReference type="EMBL" id="JABFCX010000003">
    <property type="protein sequence ID" value="NNU17156.1"/>
    <property type="molecule type" value="Genomic_DNA"/>
</dbReference>
<evidence type="ECO:0000256" key="1">
    <source>
        <dbReference type="SAM" id="MobiDB-lite"/>
    </source>
</evidence>